<accession>A0A381Q1M1</accession>
<dbReference type="EMBL" id="UINC01001163">
    <property type="protein sequence ID" value="SUZ72990.1"/>
    <property type="molecule type" value="Genomic_DNA"/>
</dbReference>
<name>A0A381Q1M1_9ZZZZ</name>
<proteinExistence type="predicted"/>
<sequence length="92" mass="10082">MTVIQPAFNASNSIIVRLKIDLAVPPSSRLAFLCQTISGEGGIVGAIDLVEHQDGLLTRGIRQLTRLPARLMNLIFVQTILSIARLIRPLHQ</sequence>
<protein>
    <submittedName>
        <fullName evidence="1">Uncharacterized protein</fullName>
    </submittedName>
</protein>
<gene>
    <name evidence="1" type="ORF">METZ01_LOCUS25844</name>
</gene>
<dbReference type="AlphaFoldDB" id="A0A381Q1M1"/>
<reference evidence="1" key="1">
    <citation type="submission" date="2018-05" db="EMBL/GenBank/DDBJ databases">
        <authorList>
            <person name="Lanie J.A."/>
            <person name="Ng W.-L."/>
            <person name="Kazmierczak K.M."/>
            <person name="Andrzejewski T.M."/>
            <person name="Davidsen T.M."/>
            <person name="Wayne K.J."/>
            <person name="Tettelin H."/>
            <person name="Glass J.I."/>
            <person name="Rusch D."/>
            <person name="Podicherti R."/>
            <person name="Tsui H.-C.T."/>
            <person name="Winkler M.E."/>
        </authorList>
    </citation>
    <scope>NUCLEOTIDE SEQUENCE</scope>
</reference>
<organism evidence="1">
    <name type="scientific">marine metagenome</name>
    <dbReference type="NCBI Taxonomy" id="408172"/>
    <lineage>
        <taxon>unclassified sequences</taxon>
        <taxon>metagenomes</taxon>
        <taxon>ecological metagenomes</taxon>
    </lineage>
</organism>
<evidence type="ECO:0000313" key="1">
    <source>
        <dbReference type="EMBL" id="SUZ72990.1"/>
    </source>
</evidence>